<dbReference type="EMBL" id="CABWMC010000029">
    <property type="protein sequence ID" value="VXC61704.1"/>
    <property type="molecule type" value="Genomic_DNA"/>
</dbReference>
<dbReference type="InterPro" id="IPR021201">
    <property type="entry name" value="Leader_pep_exosporium"/>
</dbReference>
<accession>A0A654A214</accession>
<evidence type="ECO:0000313" key="1">
    <source>
        <dbReference type="EMBL" id="VXC61704.1"/>
    </source>
</evidence>
<gene>
    <name evidence="1" type="ORF">BACI71_40429</name>
</gene>
<dbReference type="Proteomes" id="UP000437562">
    <property type="component" value="Unassembled WGS sequence"/>
</dbReference>
<protein>
    <recommendedName>
        <fullName evidence="3">Exosporium leader peptide</fullName>
    </recommendedName>
</protein>
<dbReference type="NCBIfam" id="TIGR03720">
    <property type="entry name" value="exospor_lead"/>
    <property type="match status" value="1"/>
</dbReference>
<name>A0A654A214_BACMY</name>
<sequence>MSNTGITWGMCVFRGGYIERKNKWYGLNSNVNLSASSFDPNLVGPTLPPISPISVPTGPTGATGITGPTGPGPTVSLKFLYVANFNENTVEIYDIFNPIFPVRIGEFNGGNLANPAGLAITGTLFM</sequence>
<reference evidence="1 2" key="1">
    <citation type="submission" date="2019-10" db="EMBL/GenBank/DDBJ databases">
        <authorList>
            <person name="Karimi E."/>
        </authorList>
    </citation>
    <scope>NUCLEOTIDE SEQUENCE [LARGE SCALE GENOMIC DNA]</scope>
    <source>
        <strain evidence="1">Bacillus sp. 71</strain>
    </source>
</reference>
<proteinExistence type="predicted"/>
<organism evidence="1 2">
    <name type="scientific">Bacillus mycoides</name>
    <dbReference type="NCBI Taxonomy" id="1405"/>
    <lineage>
        <taxon>Bacteria</taxon>
        <taxon>Bacillati</taxon>
        <taxon>Bacillota</taxon>
        <taxon>Bacilli</taxon>
        <taxon>Bacillales</taxon>
        <taxon>Bacillaceae</taxon>
        <taxon>Bacillus</taxon>
        <taxon>Bacillus cereus group</taxon>
    </lineage>
</organism>
<evidence type="ECO:0000313" key="2">
    <source>
        <dbReference type="Proteomes" id="UP000437562"/>
    </source>
</evidence>
<evidence type="ECO:0008006" key="3">
    <source>
        <dbReference type="Google" id="ProtNLM"/>
    </source>
</evidence>
<dbReference type="AlphaFoldDB" id="A0A654A214"/>